<gene>
    <name evidence="1" type="primary">IPI3</name>
    <name evidence="1" type="ORF">QFC19_002083</name>
</gene>
<comment type="caution">
    <text evidence="1">The sequence shown here is derived from an EMBL/GenBank/DDBJ whole genome shotgun (WGS) entry which is preliminary data.</text>
</comment>
<proteinExistence type="predicted"/>
<keyword evidence="2" id="KW-1185">Reference proteome</keyword>
<organism evidence="1 2">
    <name type="scientific">Naganishia cerealis</name>
    <dbReference type="NCBI Taxonomy" id="610337"/>
    <lineage>
        <taxon>Eukaryota</taxon>
        <taxon>Fungi</taxon>
        <taxon>Dikarya</taxon>
        <taxon>Basidiomycota</taxon>
        <taxon>Agaricomycotina</taxon>
        <taxon>Tremellomycetes</taxon>
        <taxon>Filobasidiales</taxon>
        <taxon>Filobasidiaceae</taxon>
        <taxon>Naganishia</taxon>
    </lineage>
</organism>
<protein>
    <submittedName>
        <fullName evidence="1">Pre-rRNA-processing protein ipi3</fullName>
    </submittedName>
</protein>
<reference evidence="1" key="1">
    <citation type="submission" date="2023-04" db="EMBL/GenBank/DDBJ databases">
        <title>Draft Genome sequencing of Naganishia species isolated from polar environments using Oxford Nanopore Technology.</title>
        <authorList>
            <person name="Leo P."/>
            <person name="Venkateswaran K."/>
        </authorList>
    </citation>
    <scope>NUCLEOTIDE SEQUENCE</scope>
    <source>
        <strain evidence="1">MNA-CCFEE 5261</strain>
    </source>
</reference>
<dbReference type="EMBL" id="JASBWR010000017">
    <property type="protein sequence ID" value="KAJ9109642.1"/>
    <property type="molecule type" value="Genomic_DNA"/>
</dbReference>
<dbReference type="Proteomes" id="UP001241377">
    <property type="component" value="Unassembled WGS sequence"/>
</dbReference>
<evidence type="ECO:0000313" key="2">
    <source>
        <dbReference type="Proteomes" id="UP001241377"/>
    </source>
</evidence>
<evidence type="ECO:0000313" key="1">
    <source>
        <dbReference type="EMBL" id="KAJ9109642.1"/>
    </source>
</evidence>
<sequence length="451" mass="49532">MDESILYVPAGPEGSALAASLHLTRQNAAFRYADSKFLLAVCSGQKAGDRLFLAGSKPLITVYSWGKESPDQRIPVPEPLTCMALCKHPSNEKINHKVPTFQLPWLLAGGSASGKLYIWELSSGNLVCVKEAHYQAINVLKFSECGTYLVSGGADARCSVWKTLDLVTIDDPETQKTASALTFMDHTLAVTDIWLTTGIRSDIRLYSSSKDGTVRNYDITSGKLITTFVLPLSVECLAVDPAGRACYAGLSDGTIRTVLQYKVNPHTSVLEAVGGNGKVVTLATDPELRELFVHHQPHRVTSVKVSLDGTTIISSDESGRVMVADAVTTQVVKALSPATSPVIYLAVDTVVAGSQFGRFEKKHRLIPQLKRVLVDGDLTKHFVSMEFSEEIKPQPDFDLWLQQKAEEAREVEEEKPKQKEQDSETEKLAKLTKAYGDLRQKHEQLLREMSA</sequence>
<accession>A0ACC2WDA9</accession>
<name>A0ACC2WDA9_9TREE</name>